<dbReference type="Proteomes" id="UP000789920">
    <property type="component" value="Unassembled WGS sequence"/>
</dbReference>
<dbReference type="EMBL" id="CAJVQC010030684">
    <property type="protein sequence ID" value="CAG8746307.1"/>
    <property type="molecule type" value="Genomic_DNA"/>
</dbReference>
<feature type="non-terminal residue" evidence="1">
    <location>
        <position position="1"/>
    </location>
</feature>
<accession>A0ACA9QFW4</accession>
<keyword evidence="2" id="KW-1185">Reference proteome</keyword>
<organism evidence="1 2">
    <name type="scientific">Racocetra persica</name>
    <dbReference type="NCBI Taxonomy" id="160502"/>
    <lineage>
        <taxon>Eukaryota</taxon>
        <taxon>Fungi</taxon>
        <taxon>Fungi incertae sedis</taxon>
        <taxon>Mucoromycota</taxon>
        <taxon>Glomeromycotina</taxon>
        <taxon>Glomeromycetes</taxon>
        <taxon>Diversisporales</taxon>
        <taxon>Gigasporaceae</taxon>
        <taxon>Racocetra</taxon>
    </lineage>
</organism>
<evidence type="ECO:0000313" key="1">
    <source>
        <dbReference type="EMBL" id="CAG8746307.1"/>
    </source>
</evidence>
<comment type="caution">
    <text evidence="1">The sequence shown here is derived from an EMBL/GenBank/DDBJ whole genome shotgun (WGS) entry which is preliminary data.</text>
</comment>
<gene>
    <name evidence="1" type="ORF">RPERSI_LOCUS13697</name>
</gene>
<reference evidence="1" key="1">
    <citation type="submission" date="2021-06" db="EMBL/GenBank/DDBJ databases">
        <authorList>
            <person name="Kallberg Y."/>
            <person name="Tangrot J."/>
            <person name="Rosling A."/>
        </authorList>
    </citation>
    <scope>NUCLEOTIDE SEQUENCE</scope>
    <source>
        <strain evidence="1">MA461A</strain>
    </source>
</reference>
<protein>
    <submittedName>
        <fullName evidence="1">2701_t:CDS:1</fullName>
    </submittedName>
</protein>
<sequence length="63" mass="6980">YGGFDRSWKDEKSTPPNKKINVIKLSSLLNGPSSHKLVITMSASIPITTSAIDRFITLKIICF</sequence>
<proteinExistence type="predicted"/>
<evidence type="ECO:0000313" key="2">
    <source>
        <dbReference type="Proteomes" id="UP000789920"/>
    </source>
</evidence>
<name>A0ACA9QFW4_9GLOM</name>